<sequence length="262" mass="29869">MKTFIETIDVGSRSAAVLECVDDKVLIVATTLTTATIFERLRREYGVPSTPWNTRKALRDRKQLTGESVGEYQRQLRVLVHEVFPDSSFADLETKILDIFLESVASDEVRREFARSTPATIKKALEYAQQEEAAFIAVPQRAPTDDSRQIRSQASTVSWCLRHEAVPNPRNWQPDCSMANGPSYGFPQPWQGFSQHWHGPPLNAAAWTGPLQPTSPLRGPPPPTQRGNWRQQRARQTTPIFFWNLFFGIYIFQRRYGTTCTK</sequence>
<evidence type="ECO:0000256" key="1">
    <source>
        <dbReference type="SAM" id="MobiDB-lite"/>
    </source>
</evidence>
<name>A0A3P7PLA0_DIBLA</name>
<dbReference type="EMBL" id="UYRU01071187">
    <property type="protein sequence ID" value="VDN20722.1"/>
    <property type="molecule type" value="Genomic_DNA"/>
</dbReference>
<keyword evidence="3" id="KW-1185">Reference proteome</keyword>
<dbReference type="AlphaFoldDB" id="A0A3P7PLA0"/>
<proteinExistence type="predicted"/>
<dbReference type="Proteomes" id="UP000281553">
    <property type="component" value="Unassembled WGS sequence"/>
</dbReference>
<evidence type="ECO:0008006" key="4">
    <source>
        <dbReference type="Google" id="ProtNLM"/>
    </source>
</evidence>
<protein>
    <recommendedName>
        <fullName evidence="4">Retrotransposon gag domain-containing protein</fullName>
    </recommendedName>
</protein>
<dbReference type="OrthoDB" id="6277121at2759"/>
<gene>
    <name evidence="2" type="ORF">DILT_LOCUS13680</name>
</gene>
<evidence type="ECO:0000313" key="3">
    <source>
        <dbReference type="Proteomes" id="UP000281553"/>
    </source>
</evidence>
<evidence type="ECO:0000313" key="2">
    <source>
        <dbReference type="EMBL" id="VDN20722.1"/>
    </source>
</evidence>
<feature type="region of interest" description="Disordered" evidence="1">
    <location>
        <begin position="204"/>
        <end position="233"/>
    </location>
</feature>
<reference evidence="2 3" key="1">
    <citation type="submission" date="2018-11" db="EMBL/GenBank/DDBJ databases">
        <authorList>
            <consortium name="Pathogen Informatics"/>
        </authorList>
    </citation>
    <scope>NUCLEOTIDE SEQUENCE [LARGE SCALE GENOMIC DNA]</scope>
</reference>
<accession>A0A3P7PLA0</accession>
<organism evidence="2 3">
    <name type="scientific">Dibothriocephalus latus</name>
    <name type="common">Fish tapeworm</name>
    <name type="synonym">Diphyllobothrium latum</name>
    <dbReference type="NCBI Taxonomy" id="60516"/>
    <lineage>
        <taxon>Eukaryota</taxon>
        <taxon>Metazoa</taxon>
        <taxon>Spiralia</taxon>
        <taxon>Lophotrochozoa</taxon>
        <taxon>Platyhelminthes</taxon>
        <taxon>Cestoda</taxon>
        <taxon>Eucestoda</taxon>
        <taxon>Diphyllobothriidea</taxon>
        <taxon>Diphyllobothriidae</taxon>
        <taxon>Dibothriocephalus</taxon>
    </lineage>
</organism>